<keyword evidence="2" id="KW-0238">DNA-binding</keyword>
<dbReference type="Proteomes" id="UP000426246">
    <property type="component" value="Chromosome"/>
</dbReference>
<evidence type="ECO:0000256" key="1">
    <source>
        <dbReference type="ARBA" id="ARBA00023015"/>
    </source>
</evidence>
<dbReference type="OrthoDB" id="9780667at2"/>
<keyword evidence="3" id="KW-0804">Transcription</keyword>
<protein>
    <submittedName>
        <fullName evidence="5">AraC family transcriptional regulator</fullName>
    </submittedName>
</protein>
<reference evidence="6" key="1">
    <citation type="submission" date="2018-11" db="EMBL/GenBank/DDBJ databases">
        <title>Complete genome sequence of Paenibacillus sp. ML311-T8.</title>
        <authorList>
            <person name="Nam Y.-D."/>
            <person name="Kang J."/>
            <person name="Chung W.-H."/>
            <person name="Park Y.S."/>
        </authorList>
    </citation>
    <scope>NUCLEOTIDE SEQUENCE [LARGE SCALE GENOMIC DNA]</scope>
    <source>
        <strain evidence="6">ML311-T8</strain>
    </source>
</reference>
<dbReference type="InterPro" id="IPR003313">
    <property type="entry name" value="AraC-bd"/>
</dbReference>
<dbReference type="PROSITE" id="PS00041">
    <property type="entry name" value="HTH_ARAC_FAMILY_1"/>
    <property type="match status" value="1"/>
</dbReference>
<dbReference type="EMBL" id="CP034235">
    <property type="protein sequence ID" value="QGQ94571.1"/>
    <property type="molecule type" value="Genomic_DNA"/>
</dbReference>
<keyword evidence="1" id="KW-0805">Transcription regulation</keyword>
<dbReference type="SUPFAM" id="SSF51215">
    <property type="entry name" value="Regulatory protein AraC"/>
    <property type="match status" value="1"/>
</dbReference>
<dbReference type="InterPro" id="IPR009057">
    <property type="entry name" value="Homeodomain-like_sf"/>
</dbReference>
<dbReference type="GO" id="GO:0003700">
    <property type="term" value="F:DNA-binding transcription factor activity"/>
    <property type="evidence" value="ECO:0007669"/>
    <property type="project" value="InterPro"/>
</dbReference>
<dbReference type="SUPFAM" id="SSF46689">
    <property type="entry name" value="Homeodomain-like"/>
    <property type="match status" value="2"/>
</dbReference>
<keyword evidence="6" id="KW-1185">Reference proteome</keyword>
<evidence type="ECO:0000259" key="4">
    <source>
        <dbReference type="PROSITE" id="PS01124"/>
    </source>
</evidence>
<dbReference type="Pfam" id="PF12833">
    <property type="entry name" value="HTH_18"/>
    <property type="match status" value="1"/>
</dbReference>
<dbReference type="GO" id="GO:0043565">
    <property type="term" value="F:sequence-specific DNA binding"/>
    <property type="evidence" value="ECO:0007669"/>
    <property type="project" value="InterPro"/>
</dbReference>
<dbReference type="PANTHER" id="PTHR43280">
    <property type="entry name" value="ARAC-FAMILY TRANSCRIPTIONAL REGULATOR"/>
    <property type="match status" value="1"/>
</dbReference>
<dbReference type="Gene3D" id="2.60.120.280">
    <property type="entry name" value="Regulatory protein AraC"/>
    <property type="match status" value="1"/>
</dbReference>
<sequence>MKHSDKTFWKQYIANLQVDLAHAAYTKVERIWEDLDYTPILNKFYYIIEGEGFLTIDGQTYYPKPNELYLLPADGVQSYGTINDDTFGKYWCHFTAKIGELNLFQALETSRFIRIEQPEQWRNKFERLIDYSNSDKLTSRIHTNSVLLEIIADYIESCDKVKFNLKATPAFEKMNVVLQYIEAHLTDNLTVEELAQIAHFHPNYFIQLFKNFTGNSPIQYINRARLEKAKNLLTMTELNVSAIADAVGLEFSYFSRMFREHNGVSPTAYREFIPKD</sequence>
<dbReference type="AlphaFoldDB" id="A0A6B8RDQ6"/>
<dbReference type="PROSITE" id="PS01124">
    <property type="entry name" value="HTH_ARAC_FAMILY_2"/>
    <property type="match status" value="1"/>
</dbReference>
<dbReference type="KEGG" id="ppsc:EHS13_06565"/>
<proteinExistence type="predicted"/>
<dbReference type="InterPro" id="IPR018062">
    <property type="entry name" value="HTH_AraC-typ_CS"/>
</dbReference>
<dbReference type="PANTHER" id="PTHR43280:SF28">
    <property type="entry name" value="HTH-TYPE TRANSCRIPTIONAL ACTIVATOR RHAS"/>
    <property type="match status" value="1"/>
</dbReference>
<accession>A0A6B8RDQ6</accession>
<dbReference type="InterPro" id="IPR018060">
    <property type="entry name" value="HTH_AraC"/>
</dbReference>
<dbReference type="Pfam" id="PF02311">
    <property type="entry name" value="AraC_binding"/>
    <property type="match status" value="1"/>
</dbReference>
<evidence type="ECO:0000313" key="6">
    <source>
        <dbReference type="Proteomes" id="UP000426246"/>
    </source>
</evidence>
<dbReference type="Gene3D" id="1.10.10.60">
    <property type="entry name" value="Homeodomain-like"/>
    <property type="match status" value="2"/>
</dbReference>
<evidence type="ECO:0000256" key="3">
    <source>
        <dbReference type="ARBA" id="ARBA00023163"/>
    </source>
</evidence>
<dbReference type="InterPro" id="IPR037923">
    <property type="entry name" value="HTH-like"/>
</dbReference>
<evidence type="ECO:0000256" key="2">
    <source>
        <dbReference type="ARBA" id="ARBA00023125"/>
    </source>
</evidence>
<dbReference type="RefSeq" id="WP_155699578.1">
    <property type="nucleotide sequence ID" value="NZ_CP034235.1"/>
</dbReference>
<name>A0A6B8RDQ6_9BACL</name>
<feature type="domain" description="HTH araC/xylS-type" evidence="4">
    <location>
        <begin position="175"/>
        <end position="272"/>
    </location>
</feature>
<dbReference type="SMART" id="SM00342">
    <property type="entry name" value="HTH_ARAC"/>
    <property type="match status" value="1"/>
</dbReference>
<gene>
    <name evidence="5" type="ORF">EHS13_06565</name>
</gene>
<organism evidence="5 6">
    <name type="scientific">Paenibacillus psychroresistens</name>
    <dbReference type="NCBI Taxonomy" id="1778678"/>
    <lineage>
        <taxon>Bacteria</taxon>
        <taxon>Bacillati</taxon>
        <taxon>Bacillota</taxon>
        <taxon>Bacilli</taxon>
        <taxon>Bacillales</taxon>
        <taxon>Paenibacillaceae</taxon>
        <taxon>Paenibacillus</taxon>
    </lineage>
</organism>
<evidence type="ECO:0000313" key="5">
    <source>
        <dbReference type="EMBL" id="QGQ94571.1"/>
    </source>
</evidence>